<proteinExistence type="inferred from homology"/>
<dbReference type="InterPro" id="IPR014180">
    <property type="entry name" value="Sugar_isomerase_AgaS"/>
</dbReference>
<organism evidence="6">
    <name type="scientific">invertebrate metagenome</name>
    <dbReference type="NCBI Taxonomy" id="1711999"/>
    <lineage>
        <taxon>unclassified sequences</taxon>
        <taxon>metagenomes</taxon>
        <taxon>organismal metagenomes</taxon>
    </lineage>
</organism>
<sequence length="386" mass="42244">MSTYLGLDESTLRDIGGEYTAREISHQPKVWRDVMVNLDEVRAQLDAFLSPLLARENLRVILSGAGTSAFAGKVVSPHLARITGRRFEAVSTTDIVAAPAECFAEQVPTLVISFARSGNSPESVAAVQLADQLLKECYHLILTCNPDGALAKASDASDRMFCLLMPEGTNDRSFAMTSSYTSMMLSALCIFDAEQGTAEQVEKLSQVTEQLLEEQITPMKALAEQNFDRVVFLGSSSFQGLAQEASLKFLELTAGKVASVFDSPMGFRHGPKSIVNDKTVIVEFIANASYTRQYDLDLLAELRRDNKAAHILAISDHKGDVRKGNVIMLAQELKTENVWLSFPFIALAQVFAFFKSVQLQITPDNPCPTGEVNRVVQGVVIHPYSG</sequence>
<keyword evidence="3" id="KW-0378">Hydrolase</keyword>
<evidence type="ECO:0000259" key="5">
    <source>
        <dbReference type="PROSITE" id="PS51464"/>
    </source>
</evidence>
<dbReference type="PANTHER" id="PTHR32502:SF3">
    <property type="entry name" value="D-GALACTOSAMINE-6-PHOSPHATE DEAMINASE AGAS-RELATED"/>
    <property type="match status" value="1"/>
</dbReference>
<dbReference type="SUPFAM" id="SSF53697">
    <property type="entry name" value="SIS domain"/>
    <property type="match status" value="1"/>
</dbReference>
<dbReference type="InterPro" id="IPR035466">
    <property type="entry name" value="GlmS/AgaS_SIS"/>
</dbReference>
<gene>
    <name evidence="6" type="primary">agaS</name>
    <name evidence="6" type="ORF">CI610_02789</name>
</gene>
<reference evidence="6" key="1">
    <citation type="journal article" date="2017" name="Appl. Environ. Microbiol.">
        <title>Molecular characterization of an Endozoicomonas-like organism causing infection in king scallop Pecten maximus L.</title>
        <authorList>
            <person name="Cano I."/>
            <person name="van Aerle R."/>
            <person name="Ross S."/>
            <person name="Verner-Jeffreys D.W."/>
            <person name="Paley R.K."/>
            <person name="Rimmer G."/>
            <person name="Ryder D."/>
            <person name="Hooper P."/>
            <person name="Stone D."/>
            <person name="Feist S.W."/>
        </authorList>
    </citation>
    <scope>NUCLEOTIDE SEQUENCE</scope>
</reference>
<dbReference type="PANTHER" id="PTHR32502">
    <property type="entry name" value="N-ACETYLGALACTOSAMINE PERMEASE II COMPONENT-RELATED"/>
    <property type="match status" value="1"/>
</dbReference>
<evidence type="ECO:0000313" key="6">
    <source>
        <dbReference type="EMBL" id="PJE78281.1"/>
    </source>
</evidence>
<dbReference type="InterPro" id="IPR035464">
    <property type="entry name" value="SIS_AgaS"/>
</dbReference>
<evidence type="ECO:0000256" key="4">
    <source>
        <dbReference type="ARBA" id="ARBA00029292"/>
    </source>
</evidence>
<protein>
    <submittedName>
        <fullName evidence="6">Putative tagatose-6-phosphate ketose/aldose isomerase</fullName>
        <ecNumber evidence="6">5.3.1.-</ecNumber>
    </submittedName>
</protein>
<dbReference type="InterPro" id="IPR001347">
    <property type="entry name" value="SIS_dom"/>
</dbReference>
<dbReference type="InterPro" id="IPR050303">
    <property type="entry name" value="GatZ_KbaZ_carbometab"/>
</dbReference>
<dbReference type="AlphaFoldDB" id="A0A2H9T4Z0"/>
<dbReference type="GO" id="GO:1901135">
    <property type="term" value="P:carbohydrate derivative metabolic process"/>
    <property type="evidence" value="ECO:0007669"/>
    <property type="project" value="InterPro"/>
</dbReference>
<comment type="catalytic activity">
    <reaction evidence="4">
        <text>D-galactosamine 6-phosphate + H2O = D-tagatopyranose 1-phosphate + NH4(+)</text>
        <dbReference type="Rhea" id="RHEA:47680"/>
        <dbReference type="ChEBI" id="CHEBI:15377"/>
        <dbReference type="ChEBI" id="CHEBI:28938"/>
        <dbReference type="ChEBI" id="CHEBI:71674"/>
        <dbReference type="ChEBI" id="CHEBI:138150"/>
    </reaction>
</comment>
<dbReference type="GO" id="GO:0016853">
    <property type="term" value="F:isomerase activity"/>
    <property type="evidence" value="ECO:0007669"/>
    <property type="project" value="UniProtKB-KW"/>
</dbReference>
<dbReference type="GO" id="GO:0009401">
    <property type="term" value="P:phosphoenolpyruvate-dependent sugar phosphotransferase system"/>
    <property type="evidence" value="ECO:0007669"/>
    <property type="project" value="TreeGrafter"/>
</dbReference>
<dbReference type="EMBL" id="NSIT01000214">
    <property type="protein sequence ID" value="PJE78281.1"/>
    <property type="molecule type" value="Genomic_DNA"/>
</dbReference>
<dbReference type="CDD" id="cd05010">
    <property type="entry name" value="SIS_AgaS_like"/>
    <property type="match status" value="1"/>
</dbReference>
<dbReference type="GO" id="GO:0005886">
    <property type="term" value="C:plasma membrane"/>
    <property type="evidence" value="ECO:0007669"/>
    <property type="project" value="TreeGrafter"/>
</dbReference>
<feature type="domain" description="SIS" evidence="5">
    <location>
        <begin position="49"/>
        <end position="203"/>
    </location>
</feature>
<accession>A0A2H9T4Z0</accession>
<comment type="similarity">
    <text evidence="1">Belongs to the SIS family. AgaS subfamily.</text>
</comment>
<dbReference type="GO" id="GO:0016787">
    <property type="term" value="F:hydrolase activity"/>
    <property type="evidence" value="ECO:0007669"/>
    <property type="project" value="UniProtKB-KW"/>
</dbReference>
<evidence type="ECO:0000256" key="3">
    <source>
        <dbReference type="ARBA" id="ARBA00022801"/>
    </source>
</evidence>
<evidence type="ECO:0000256" key="2">
    <source>
        <dbReference type="ARBA" id="ARBA00022737"/>
    </source>
</evidence>
<feature type="domain" description="SIS" evidence="5">
    <location>
        <begin position="218"/>
        <end position="366"/>
    </location>
</feature>
<dbReference type="PROSITE" id="PS51464">
    <property type="entry name" value="SIS"/>
    <property type="match status" value="2"/>
</dbReference>
<dbReference type="GO" id="GO:0097367">
    <property type="term" value="F:carbohydrate derivative binding"/>
    <property type="evidence" value="ECO:0007669"/>
    <property type="project" value="InterPro"/>
</dbReference>
<dbReference type="NCBIfam" id="TIGR02815">
    <property type="entry name" value="agaS_fam"/>
    <property type="match status" value="1"/>
</dbReference>
<keyword evidence="2" id="KW-0677">Repeat</keyword>
<comment type="caution">
    <text evidence="6">The sequence shown here is derived from an EMBL/GenBank/DDBJ whole genome shotgun (WGS) entry which is preliminary data.</text>
</comment>
<keyword evidence="6" id="KW-0413">Isomerase</keyword>
<dbReference type="Gene3D" id="3.40.50.10490">
    <property type="entry name" value="Glucose-6-phosphate isomerase like protein, domain 1"/>
    <property type="match status" value="2"/>
</dbReference>
<dbReference type="Pfam" id="PF01380">
    <property type="entry name" value="SIS"/>
    <property type="match status" value="2"/>
</dbReference>
<dbReference type="InterPro" id="IPR046348">
    <property type="entry name" value="SIS_dom_sf"/>
</dbReference>
<dbReference type="CDD" id="cd05008">
    <property type="entry name" value="SIS_GlmS_GlmD_1"/>
    <property type="match status" value="1"/>
</dbReference>
<dbReference type="EC" id="5.3.1.-" evidence="6"/>
<name>A0A2H9T4Z0_9ZZZZ</name>
<evidence type="ECO:0000256" key="1">
    <source>
        <dbReference type="ARBA" id="ARBA00007748"/>
    </source>
</evidence>